<evidence type="ECO:0000313" key="1">
    <source>
        <dbReference type="EMBL" id="MDQ0205421.1"/>
    </source>
</evidence>
<evidence type="ECO:0008006" key="3">
    <source>
        <dbReference type="Google" id="ProtNLM"/>
    </source>
</evidence>
<keyword evidence="2" id="KW-1185">Reference proteome</keyword>
<reference evidence="1 2" key="1">
    <citation type="submission" date="2023-07" db="EMBL/GenBank/DDBJ databases">
        <title>Genomic Encyclopedia of Type Strains, Phase IV (KMG-IV): sequencing the most valuable type-strain genomes for metagenomic binning, comparative biology and taxonomic classification.</title>
        <authorList>
            <person name="Goeker M."/>
        </authorList>
    </citation>
    <scope>NUCLEOTIDE SEQUENCE [LARGE SCALE GENOMIC DNA]</scope>
    <source>
        <strain evidence="1 2">DSM 19154</strain>
    </source>
</reference>
<dbReference type="EMBL" id="JAUSUA010000001">
    <property type="protein sequence ID" value="MDQ0205421.1"/>
    <property type="molecule type" value="Genomic_DNA"/>
</dbReference>
<comment type="caution">
    <text evidence="1">The sequence shown here is derived from an EMBL/GenBank/DDBJ whole genome shotgun (WGS) entry which is preliminary data.</text>
</comment>
<protein>
    <recommendedName>
        <fullName evidence="3">Bacterial Pleckstrin homology domain-containing protein</fullName>
    </recommendedName>
</protein>
<organism evidence="1 2">
    <name type="scientific">Alkalicoccobacillus murimartini</name>
    <dbReference type="NCBI Taxonomy" id="171685"/>
    <lineage>
        <taxon>Bacteria</taxon>
        <taxon>Bacillati</taxon>
        <taxon>Bacillota</taxon>
        <taxon>Bacilli</taxon>
        <taxon>Bacillales</taxon>
        <taxon>Bacillaceae</taxon>
        <taxon>Alkalicoccobacillus</taxon>
    </lineage>
</organism>
<name>A0ABT9YCG8_9BACI</name>
<sequence>MDPLVTHRCIEVRQEIGWIEKRTVETSFDLHLYEDRIEVKDISYPIKSVLDISYRLEEKDNKIGYLYLHTTGGVRTYFIKKDPTKLIEEFKVLMPSTKYNM</sequence>
<evidence type="ECO:0000313" key="2">
    <source>
        <dbReference type="Proteomes" id="UP001225034"/>
    </source>
</evidence>
<proteinExistence type="predicted"/>
<dbReference type="Proteomes" id="UP001225034">
    <property type="component" value="Unassembled WGS sequence"/>
</dbReference>
<accession>A0ABT9YCG8</accession>
<dbReference type="RefSeq" id="WP_306979095.1">
    <property type="nucleotide sequence ID" value="NZ_JAUSUA010000001.1"/>
</dbReference>
<gene>
    <name evidence="1" type="ORF">J2S05_000195</name>
</gene>